<dbReference type="EMBL" id="JOKH01000001">
    <property type="protein sequence ID" value="KEQ19776.1"/>
    <property type="molecule type" value="Genomic_DNA"/>
</dbReference>
<keyword evidence="4" id="KW-0378">Hydrolase</keyword>
<comment type="similarity">
    <text evidence="2">Belongs to the phosphatase IpgD/SopB family.</text>
</comment>
<evidence type="ECO:0000313" key="8">
    <source>
        <dbReference type="Proteomes" id="UP000028073"/>
    </source>
</evidence>
<dbReference type="Pfam" id="PF05925">
    <property type="entry name" value="IpgD"/>
    <property type="match status" value="2"/>
</dbReference>
<evidence type="ECO:0000256" key="5">
    <source>
        <dbReference type="ARBA" id="ARBA00023026"/>
    </source>
</evidence>
<dbReference type="STRING" id="1137799.GZ78_07885"/>
<comment type="subcellular location">
    <subcellularLocation>
        <location evidence="1">Secreted</location>
    </subcellularLocation>
</comment>
<evidence type="ECO:0000256" key="4">
    <source>
        <dbReference type="ARBA" id="ARBA00022801"/>
    </source>
</evidence>
<comment type="caution">
    <text evidence="7">The sequence shown here is derived from an EMBL/GenBank/DDBJ whole genome shotgun (WGS) entry which is preliminary data.</text>
</comment>
<sequence>MDGSKLPTGIQPTSINPHATSSDVSETEEVRHSSRLNRAVRSIKNVLKKLPGRGHRAPRAVPLQQRQVASVSQPVPKMMPGNTRPHAQADTIFKQVGDVFAKVEMGQGDSPEVQRAYQQARNQYESAAVSVAKEVLSEARGLPDSGELILEMKDFINQHEQKILEMDEPVTEEMVKDLRELPHRLLNELSLRNVDREVAGDVFKAHLQGSRDTQTLLNHYQMPVSDSEVAVPGSTHDHKELFKLQKLQFSSARGVVKHEVQVALGEGRAEDAARLTKLDRQLLNELRRLQQTVQLKGDEPVSKEEMHKAKEHYPKILQDALVSAGVDKQTVAKDFRAAYVEQLNNRPWKTIEKSFSLAGVDYNSRQQPAAEIKVPESAQGDVSRLYDKDYEGCGTSCVDTKNTDHASNLNRSDFSINDRHVYTGIRHGIADPYGIKGAPDLKAEGGKTKAKEVLLSALATRPDIFEAALAATEGGPVPTLMTTSTSLVTTGLGSSKEKKMQKAQNEAFKHFTDPSKQPITLELPGPDGQVRKIKLNVKQARFNIPVNWGGVGGISLLTGGRKFQKKMNDPAMEMLVGKPNKSGIPGGMAADFLRATSQKNSAIREQIRDAKSAGNMEKASELNVQLDQLNKDHRSVQDLTAQIQEIYRKGKHHHHHHDAYKLAARVALLTHMVGGVPLSNCKSGKDRTGMLDAEIKFLAARIDQGTGEVPKPGPIKDPADRELFQKILQESGNLEVQEQNVGVRGYKTEGVKSITERVGDSAIREEIRGLSKTVGS</sequence>
<gene>
    <name evidence="7" type="ORF">GZ78_07885</name>
</gene>
<keyword evidence="8" id="KW-1185">Reference proteome</keyword>
<accession>A0A081NMV3</accession>
<evidence type="ECO:0000256" key="2">
    <source>
        <dbReference type="ARBA" id="ARBA00009007"/>
    </source>
</evidence>
<keyword evidence="3" id="KW-0964">Secreted</keyword>
<evidence type="ECO:0000313" key="7">
    <source>
        <dbReference type="EMBL" id="KEQ19776.1"/>
    </source>
</evidence>
<dbReference type="Proteomes" id="UP000028073">
    <property type="component" value="Unassembled WGS sequence"/>
</dbReference>
<dbReference type="GO" id="GO:0005576">
    <property type="term" value="C:extracellular region"/>
    <property type="evidence" value="ECO:0007669"/>
    <property type="project" value="UniProtKB-SubCell"/>
</dbReference>
<reference evidence="7 8" key="1">
    <citation type="submission" date="2014-06" db="EMBL/GenBank/DDBJ databases">
        <title>Whole Genome Sequences of Three Symbiotic Endozoicomonas Bacteria.</title>
        <authorList>
            <person name="Neave M.J."/>
            <person name="Apprill A."/>
            <person name="Voolstra C.R."/>
        </authorList>
    </citation>
    <scope>NUCLEOTIDE SEQUENCE [LARGE SCALE GENOMIC DNA]</scope>
    <source>
        <strain evidence="7 8">DSM 25634</strain>
    </source>
</reference>
<dbReference type="Gene3D" id="1.20.58.450">
    <property type="entry name" value="Cell division control protein 42 homolog"/>
    <property type="match status" value="1"/>
</dbReference>
<organism evidence="7 8">
    <name type="scientific">Endozoicomonas numazuensis</name>
    <dbReference type="NCBI Taxonomy" id="1137799"/>
    <lineage>
        <taxon>Bacteria</taxon>
        <taxon>Pseudomonadati</taxon>
        <taxon>Pseudomonadota</taxon>
        <taxon>Gammaproteobacteria</taxon>
        <taxon>Oceanospirillales</taxon>
        <taxon>Endozoicomonadaceae</taxon>
        <taxon>Endozoicomonas</taxon>
    </lineage>
</organism>
<keyword evidence="5" id="KW-0843">Virulence</keyword>
<proteinExistence type="inferred from homology"/>
<dbReference type="GO" id="GO:0016791">
    <property type="term" value="F:phosphatase activity"/>
    <property type="evidence" value="ECO:0007669"/>
    <property type="project" value="InterPro"/>
</dbReference>
<evidence type="ECO:0000256" key="3">
    <source>
        <dbReference type="ARBA" id="ARBA00022525"/>
    </source>
</evidence>
<dbReference type="RefSeq" id="WP_034833824.1">
    <property type="nucleotide sequence ID" value="NZ_JOKH01000001.1"/>
</dbReference>
<dbReference type="eggNOG" id="ENOG502Z7Z8">
    <property type="taxonomic scope" value="Bacteria"/>
</dbReference>
<dbReference type="AlphaFoldDB" id="A0A081NMV3"/>
<feature type="region of interest" description="Disordered" evidence="6">
    <location>
        <begin position="1"/>
        <end position="33"/>
    </location>
</feature>
<evidence type="ECO:0000256" key="1">
    <source>
        <dbReference type="ARBA" id="ARBA00004613"/>
    </source>
</evidence>
<protein>
    <submittedName>
        <fullName evidence="7">Uncharacterized protein</fullName>
    </submittedName>
</protein>
<evidence type="ECO:0000256" key="6">
    <source>
        <dbReference type="SAM" id="MobiDB-lite"/>
    </source>
</evidence>
<name>A0A081NMV3_9GAMM</name>
<feature type="compositionally biased region" description="Polar residues" evidence="6">
    <location>
        <begin position="10"/>
        <end position="24"/>
    </location>
</feature>
<dbReference type="InterPro" id="IPR008108">
    <property type="entry name" value="IpgD/SopB"/>
</dbReference>
<dbReference type="OrthoDB" id="22047at2"/>